<evidence type="ECO:0000313" key="3">
    <source>
        <dbReference type="Proteomes" id="UP000292027"/>
    </source>
</evidence>
<dbReference type="InterPro" id="IPR037401">
    <property type="entry name" value="SnoaL-like"/>
</dbReference>
<dbReference type="SUPFAM" id="SSF54427">
    <property type="entry name" value="NTF2-like"/>
    <property type="match status" value="1"/>
</dbReference>
<gene>
    <name evidence="2" type="ORF">EV645_5850</name>
</gene>
<name>A0A4Q7WRT9_9ACTN</name>
<sequence>MIELVDYGFGPGARLRADEARLPGREGALAALETFYYALNGKDLETLVAGWADDPLVQLNNPIGGILRSREAVRSLYERVFAGSLDVQVTFGDAATYWMDGSVVFAGREVGTYQHPALGEQPLRIRTTRIFAYDGAWQQVHHHGSIDDAEVLAAYQQAVRG</sequence>
<dbReference type="RefSeq" id="WP_130447157.1">
    <property type="nucleotide sequence ID" value="NZ_SHKR01000014.1"/>
</dbReference>
<evidence type="ECO:0000313" key="2">
    <source>
        <dbReference type="EMBL" id="RZU12578.1"/>
    </source>
</evidence>
<dbReference type="InterPro" id="IPR032710">
    <property type="entry name" value="NTF2-like_dom_sf"/>
</dbReference>
<organism evidence="2 3">
    <name type="scientific">Kribbella rubisoli</name>
    <dbReference type="NCBI Taxonomy" id="3075929"/>
    <lineage>
        <taxon>Bacteria</taxon>
        <taxon>Bacillati</taxon>
        <taxon>Actinomycetota</taxon>
        <taxon>Actinomycetes</taxon>
        <taxon>Propionibacteriales</taxon>
        <taxon>Kribbellaceae</taxon>
        <taxon>Kribbella</taxon>
    </lineage>
</organism>
<reference evidence="2 3" key="1">
    <citation type="journal article" date="2015" name="Stand. Genomic Sci.">
        <title>Genomic Encyclopedia of Bacterial and Archaeal Type Strains, Phase III: the genomes of soil and plant-associated and newly described type strains.</title>
        <authorList>
            <person name="Whitman W.B."/>
            <person name="Woyke T."/>
            <person name="Klenk H.P."/>
            <person name="Zhou Y."/>
            <person name="Lilburn T.G."/>
            <person name="Beck B.J."/>
            <person name="De Vos P."/>
            <person name="Vandamme P."/>
            <person name="Eisen J.A."/>
            <person name="Garrity G."/>
            <person name="Hugenholtz P."/>
            <person name="Kyrpides N.C."/>
        </authorList>
    </citation>
    <scope>NUCLEOTIDE SEQUENCE [LARGE SCALE GENOMIC DNA]</scope>
    <source>
        <strain evidence="2 3">VKM Ac-2540</strain>
    </source>
</reference>
<evidence type="ECO:0000259" key="1">
    <source>
        <dbReference type="Pfam" id="PF13474"/>
    </source>
</evidence>
<comment type="caution">
    <text evidence="2">The sequence shown here is derived from an EMBL/GenBank/DDBJ whole genome shotgun (WGS) entry which is preliminary data.</text>
</comment>
<dbReference type="AlphaFoldDB" id="A0A4Q7WRT9"/>
<dbReference type="Proteomes" id="UP000292027">
    <property type="component" value="Unassembled WGS sequence"/>
</dbReference>
<dbReference type="EMBL" id="SHKR01000014">
    <property type="protein sequence ID" value="RZU12578.1"/>
    <property type="molecule type" value="Genomic_DNA"/>
</dbReference>
<dbReference type="Gene3D" id="3.10.450.50">
    <property type="match status" value="1"/>
</dbReference>
<proteinExistence type="predicted"/>
<dbReference type="OrthoDB" id="8375282at2"/>
<feature type="domain" description="SnoaL-like" evidence="1">
    <location>
        <begin position="30"/>
        <end position="146"/>
    </location>
</feature>
<keyword evidence="3" id="KW-1185">Reference proteome</keyword>
<protein>
    <submittedName>
        <fullName evidence="2">SnoaL-like protein</fullName>
    </submittedName>
</protein>
<dbReference type="Pfam" id="PF13474">
    <property type="entry name" value="SnoaL_3"/>
    <property type="match status" value="1"/>
</dbReference>
<accession>A0A4Q7WRT9</accession>